<feature type="compositionally biased region" description="Basic and acidic residues" evidence="1">
    <location>
        <begin position="1"/>
        <end position="19"/>
    </location>
</feature>
<name>D7G823_ECTSI</name>
<accession>D7G823</accession>
<dbReference type="OrthoDB" id="47780at2759"/>
<protein>
    <submittedName>
        <fullName evidence="2">Uncharacterized protein</fullName>
    </submittedName>
</protein>
<keyword evidence="3" id="KW-1185">Reference proteome</keyword>
<evidence type="ECO:0000256" key="1">
    <source>
        <dbReference type="SAM" id="MobiDB-lite"/>
    </source>
</evidence>
<gene>
    <name evidence="2" type="ORF">Esi_0086_0100</name>
</gene>
<dbReference type="InParanoid" id="D7G823"/>
<dbReference type="Proteomes" id="UP000002630">
    <property type="component" value="Linkage Group LG16"/>
</dbReference>
<dbReference type="EMBL" id="FN649096">
    <property type="protein sequence ID" value="CBJ27898.1"/>
    <property type="molecule type" value="Genomic_DNA"/>
</dbReference>
<feature type="region of interest" description="Disordered" evidence="1">
    <location>
        <begin position="1"/>
        <end position="26"/>
    </location>
</feature>
<organism evidence="2 3">
    <name type="scientific">Ectocarpus siliculosus</name>
    <name type="common">Brown alga</name>
    <name type="synonym">Conferva siliculosa</name>
    <dbReference type="NCBI Taxonomy" id="2880"/>
    <lineage>
        <taxon>Eukaryota</taxon>
        <taxon>Sar</taxon>
        <taxon>Stramenopiles</taxon>
        <taxon>Ochrophyta</taxon>
        <taxon>PX clade</taxon>
        <taxon>Phaeophyceae</taxon>
        <taxon>Ectocarpales</taxon>
        <taxon>Ectocarpaceae</taxon>
        <taxon>Ectocarpus</taxon>
    </lineage>
</organism>
<evidence type="ECO:0000313" key="3">
    <source>
        <dbReference type="Proteomes" id="UP000002630"/>
    </source>
</evidence>
<evidence type="ECO:0000313" key="2">
    <source>
        <dbReference type="EMBL" id="CBJ27898.1"/>
    </source>
</evidence>
<dbReference type="STRING" id="2880.D7G823"/>
<dbReference type="EMBL" id="FN649741">
    <property type="protein sequence ID" value="CBJ27898.1"/>
    <property type="molecule type" value="Genomic_DNA"/>
</dbReference>
<sequence length="534" mass="57359">MVVSEEGVRGGQDHLRSDEAWPDEDSEERVAYQLLNGMRRPDGSALASVPLHAVREGAGADTHFVEAFYASDARGWLTRSRVDPAGPAAGDRVRKWESMGIVQRVTKAERGGSQIHFRGGRHHGDALLRFVDRWDVEHCGESAGAALRAGPLGRVSYQLVPGGGSAPGRGTLHGELLYAIGEEAAAELWTRLGAEDWLVRTVARAEFPFSYRHQLAELASHRGSRVAPAADTAVTSAAAALTPAAAAAAAADLPCSLHDGNRRPERDAYCLCVFEHLCRNALFRRLRLPHRFQALVSVQLLGLKNLSPHYHPAKTDVFAAVSLKRLDMTAAGGNGNDNGNYAAAAAAGHSGGEAAAKRRGRNTSVTAIKRLLPTANGQESQQSRWGAKAAFRFPLPEEASPLVLAYGDGAYELVMGGTGKGGMGSQGPPRCVRIAVWRKQFLADQRLGEVDVPLGKLDDRGDIDEWVALRGDKGSSWFVNVRFSLRFVMVSVSDPVPDEEDSEDLAAVAVEEENPGMTLSFALADVDIIVDVIE</sequence>
<reference evidence="2 3" key="1">
    <citation type="journal article" date="2010" name="Nature">
        <title>The Ectocarpus genome and the independent evolution of multicellularity in brown algae.</title>
        <authorList>
            <person name="Cock J.M."/>
            <person name="Sterck L."/>
            <person name="Rouze P."/>
            <person name="Scornet D."/>
            <person name="Allen A.E."/>
            <person name="Amoutzias G."/>
            <person name="Anthouard V."/>
            <person name="Artiguenave F."/>
            <person name="Aury J.M."/>
            <person name="Badger J.H."/>
            <person name="Beszteri B."/>
            <person name="Billiau K."/>
            <person name="Bonnet E."/>
            <person name="Bothwell J.H."/>
            <person name="Bowler C."/>
            <person name="Boyen C."/>
            <person name="Brownlee C."/>
            <person name="Carrano C.J."/>
            <person name="Charrier B."/>
            <person name="Cho G.Y."/>
            <person name="Coelho S.M."/>
            <person name="Collen J."/>
            <person name="Corre E."/>
            <person name="Da Silva C."/>
            <person name="Delage L."/>
            <person name="Delaroque N."/>
            <person name="Dittami S.M."/>
            <person name="Doulbeau S."/>
            <person name="Elias M."/>
            <person name="Farnham G."/>
            <person name="Gachon C.M."/>
            <person name="Gschloessl B."/>
            <person name="Heesch S."/>
            <person name="Jabbari K."/>
            <person name="Jubin C."/>
            <person name="Kawai H."/>
            <person name="Kimura K."/>
            <person name="Kloareg B."/>
            <person name="Kupper F.C."/>
            <person name="Lang D."/>
            <person name="Le Bail A."/>
            <person name="Leblanc C."/>
            <person name="Lerouge P."/>
            <person name="Lohr M."/>
            <person name="Lopez P.J."/>
            <person name="Martens C."/>
            <person name="Maumus F."/>
            <person name="Michel G."/>
            <person name="Miranda-Saavedra D."/>
            <person name="Morales J."/>
            <person name="Moreau H."/>
            <person name="Motomura T."/>
            <person name="Nagasato C."/>
            <person name="Napoli C.A."/>
            <person name="Nelson D.R."/>
            <person name="Nyvall-Collen P."/>
            <person name="Peters A.F."/>
            <person name="Pommier C."/>
            <person name="Potin P."/>
            <person name="Poulain J."/>
            <person name="Quesneville H."/>
            <person name="Read B."/>
            <person name="Rensing S.A."/>
            <person name="Ritter A."/>
            <person name="Rousvoal S."/>
            <person name="Samanta M."/>
            <person name="Samson G."/>
            <person name="Schroeder D.C."/>
            <person name="Segurens B."/>
            <person name="Strittmatter M."/>
            <person name="Tonon T."/>
            <person name="Tregear J.W."/>
            <person name="Valentin K."/>
            <person name="von Dassow P."/>
            <person name="Yamagishi T."/>
            <person name="Van de Peer Y."/>
            <person name="Wincker P."/>
        </authorList>
    </citation>
    <scope>NUCLEOTIDE SEQUENCE [LARGE SCALE GENOMIC DNA]</scope>
    <source>
        <strain evidence="3">Ec32 / CCAP1310/4</strain>
    </source>
</reference>
<dbReference type="AlphaFoldDB" id="D7G823"/>
<proteinExistence type="predicted"/>